<reference evidence="7" key="1">
    <citation type="journal article" date="2020" name="Stud. Mycol.">
        <title>101 Dothideomycetes genomes: a test case for predicting lifestyles and emergence of pathogens.</title>
        <authorList>
            <person name="Haridas S."/>
            <person name="Albert R."/>
            <person name="Binder M."/>
            <person name="Bloem J."/>
            <person name="Labutti K."/>
            <person name="Salamov A."/>
            <person name="Andreopoulos B."/>
            <person name="Baker S."/>
            <person name="Barry K."/>
            <person name="Bills G."/>
            <person name="Bluhm B."/>
            <person name="Cannon C."/>
            <person name="Castanera R."/>
            <person name="Culley D."/>
            <person name="Daum C."/>
            <person name="Ezra D."/>
            <person name="Gonzalez J."/>
            <person name="Henrissat B."/>
            <person name="Kuo A."/>
            <person name="Liang C."/>
            <person name="Lipzen A."/>
            <person name="Lutzoni F."/>
            <person name="Magnuson J."/>
            <person name="Mondo S."/>
            <person name="Nolan M."/>
            <person name="Ohm R."/>
            <person name="Pangilinan J."/>
            <person name="Park H.-J."/>
            <person name="Ramirez L."/>
            <person name="Alfaro M."/>
            <person name="Sun H."/>
            <person name="Tritt A."/>
            <person name="Yoshinaga Y."/>
            <person name="Zwiers L.-H."/>
            <person name="Turgeon B."/>
            <person name="Goodwin S."/>
            <person name="Spatafora J."/>
            <person name="Crous P."/>
            <person name="Grigoriev I."/>
        </authorList>
    </citation>
    <scope>NUCLEOTIDE SEQUENCE</scope>
    <source>
        <strain evidence="7">Tuck. ex Michener</strain>
    </source>
</reference>
<keyword evidence="8" id="KW-1185">Reference proteome</keyword>
<dbReference type="InterPro" id="IPR017901">
    <property type="entry name" value="C-CAP_CF_C-like"/>
</dbReference>
<dbReference type="SUPFAM" id="SSF69340">
    <property type="entry name" value="C-terminal domain of adenylylcyclase associated protein"/>
    <property type="match status" value="1"/>
</dbReference>
<dbReference type="EMBL" id="ML991771">
    <property type="protein sequence ID" value="KAF2239839.1"/>
    <property type="molecule type" value="Genomic_DNA"/>
</dbReference>
<dbReference type="PANTHER" id="PTHR10652:SF0">
    <property type="entry name" value="ADENYLYL CYCLASE-ASSOCIATED PROTEIN"/>
    <property type="match status" value="1"/>
</dbReference>
<comment type="similarity">
    <text evidence="1 4">Belongs to the CAP family.</text>
</comment>
<dbReference type="GO" id="GO:0005737">
    <property type="term" value="C:cytoplasm"/>
    <property type="evidence" value="ECO:0007669"/>
    <property type="project" value="TreeGrafter"/>
</dbReference>
<dbReference type="InterPro" id="IPR036223">
    <property type="entry name" value="CAP_C_sf"/>
</dbReference>
<dbReference type="InterPro" id="IPR018106">
    <property type="entry name" value="CAP_CS_N"/>
</dbReference>
<accession>A0A6A6HPQ1</accession>
<evidence type="ECO:0000256" key="3">
    <source>
        <dbReference type="ARBA" id="ARBA00072052"/>
    </source>
</evidence>
<dbReference type="Pfam" id="PF21938">
    <property type="entry name" value="CAP_N"/>
    <property type="match status" value="1"/>
</dbReference>
<evidence type="ECO:0000256" key="4">
    <source>
        <dbReference type="RuleBase" id="RU000647"/>
    </source>
</evidence>
<dbReference type="InterPro" id="IPR001837">
    <property type="entry name" value="Adenylate_cyclase-assoc_CAP"/>
</dbReference>
<name>A0A6A6HPQ1_VIRVR</name>
<proteinExistence type="inferred from homology"/>
<evidence type="ECO:0000256" key="5">
    <source>
        <dbReference type="SAM" id="MobiDB-lite"/>
    </source>
</evidence>
<dbReference type="GO" id="GO:0008179">
    <property type="term" value="F:adenylate cyclase binding"/>
    <property type="evidence" value="ECO:0007669"/>
    <property type="project" value="TreeGrafter"/>
</dbReference>
<evidence type="ECO:0000313" key="7">
    <source>
        <dbReference type="EMBL" id="KAF2239839.1"/>
    </source>
</evidence>
<evidence type="ECO:0000256" key="1">
    <source>
        <dbReference type="ARBA" id="ARBA00007659"/>
    </source>
</evidence>
<feature type="region of interest" description="Disordered" evidence="5">
    <location>
        <begin position="28"/>
        <end position="76"/>
    </location>
</feature>
<feature type="region of interest" description="Disordered" evidence="5">
    <location>
        <begin position="249"/>
        <end position="302"/>
    </location>
</feature>
<dbReference type="Proteomes" id="UP000800092">
    <property type="component" value="Unassembled WGS sequence"/>
</dbReference>
<comment type="function">
    <text evidence="2">The N-terminal domain binds to adenylyl cyclase, thereby enabling adenylyl cyclase to be activated by upstream regulatory signals, such as Ras. The C-terminal domain is required for normal cellular morphology and growth control.</text>
</comment>
<feature type="compositionally biased region" description="Low complexity" evidence="5">
    <location>
        <begin position="262"/>
        <end position="272"/>
    </location>
</feature>
<dbReference type="InterPro" id="IPR013912">
    <property type="entry name" value="Adenylate_cyclase-assoc_CAP_C"/>
</dbReference>
<dbReference type="PROSITE" id="PS01088">
    <property type="entry name" value="CAP_1"/>
    <property type="match status" value="1"/>
</dbReference>
<dbReference type="InterPro" id="IPR016098">
    <property type="entry name" value="CAP/MinC_C"/>
</dbReference>
<dbReference type="FunFam" id="2.160.20.70:FF:000008">
    <property type="entry name" value="Adenylyl cyclase-associated protein"/>
    <property type="match status" value="1"/>
</dbReference>
<dbReference type="PANTHER" id="PTHR10652">
    <property type="entry name" value="ADENYLYL CYCLASE-ASSOCIATED PROTEIN"/>
    <property type="match status" value="1"/>
</dbReference>
<dbReference type="InterPro" id="IPR006599">
    <property type="entry name" value="CARP_motif"/>
</dbReference>
<feature type="compositionally biased region" description="Polar residues" evidence="5">
    <location>
        <begin position="250"/>
        <end position="261"/>
    </location>
</feature>
<dbReference type="Gene3D" id="1.25.40.330">
    <property type="entry name" value="Adenylate cyclase-associated CAP, N-terminal domain"/>
    <property type="match status" value="1"/>
</dbReference>
<feature type="region of interest" description="Disordered" evidence="5">
    <location>
        <begin position="323"/>
        <end position="381"/>
    </location>
</feature>
<dbReference type="AlphaFoldDB" id="A0A6A6HPQ1"/>
<dbReference type="FunFam" id="1.25.40.330:FF:000001">
    <property type="entry name" value="Adenylyl cyclase-associated protein"/>
    <property type="match status" value="1"/>
</dbReference>
<sequence>MGSTGMNNLTTLIKRLEAATSRLEDIASSAASFEPPPSTTTNGSISAPSTAKAPGTTPQNITPTPSKTSSLPQPIEDFDSLINSDVKAFLNLSQELGGPIAEQASSVSRAFAAQRRVLLISTQAKKPEVTSSLYMEILKELQQDMQRVTEAREANRDPKLKDHISMVADGIGALSWVAIDPKPADFVSEVLGGAQFYGNRVLKEYKDKDQTQISWVQSYYKIWKSLIGFIKNHYVAGLTWNKDGIEPSQALKNSKSEPTVNGTSGPTPSSTGAPPPPPPPPPLPTFDNPPPSQPAASKSATPDMGAVFDQLNRGEDVTRGLRRVDKSEMTHKNPSLRANAPVPVRSDSSSSTGRKSPNPPKKPKPEAMRQKKPPKKELDGNKWLVENFENEQQPIEIEAQIQHSILITKCKNTTLRITGKFNAVSIDNSPGLSLIVDSVVSSVDVIRCGKFALQVLGSLPTVMLDQVDGATVYLSPESLNTEVLTSKCTAVNINVPPQAEEDDYRECPLPEQIRSYVKNGKMVSEIVEHAG</sequence>
<evidence type="ECO:0000259" key="6">
    <source>
        <dbReference type="PROSITE" id="PS51329"/>
    </source>
</evidence>
<dbReference type="GO" id="GO:0003779">
    <property type="term" value="F:actin binding"/>
    <property type="evidence" value="ECO:0007669"/>
    <property type="project" value="InterPro"/>
</dbReference>
<feature type="compositionally biased region" description="Pro residues" evidence="5">
    <location>
        <begin position="273"/>
        <end position="293"/>
    </location>
</feature>
<dbReference type="PROSITE" id="PS51329">
    <property type="entry name" value="C_CAP_COFACTOR_C"/>
    <property type="match status" value="1"/>
</dbReference>
<dbReference type="Gene3D" id="2.160.20.70">
    <property type="match status" value="1"/>
</dbReference>
<dbReference type="GO" id="GO:0019933">
    <property type="term" value="P:cAMP-mediated signaling"/>
    <property type="evidence" value="ECO:0007669"/>
    <property type="project" value="TreeGrafter"/>
</dbReference>
<dbReference type="OrthoDB" id="77251at2759"/>
<feature type="domain" description="C-CAP/cofactor C-like" evidence="6">
    <location>
        <begin position="373"/>
        <end position="511"/>
    </location>
</feature>
<dbReference type="InterPro" id="IPR036222">
    <property type="entry name" value="CAP_N_sf"/>
</dbReference>
<gene>
    <name evidence="7" type="ORF">EV356DRAFT_1604</name>
</gene>
<protein>
    <recommendedName>
        <fullName evidence="3 4">Adenylyl cyclase-associated protein</fullName>
    </recommendedName>
</protein>
<organism evidence="7 8">
    <name type="scientific">Viridothelium virens</name>
    <name type="common">Speckled blister lichen</name>
    <name type="synonym">Trypethelium virens</name>
    <dbReference type="NCBI Taxonomy" id="1048519"/>
    <lineage>
        <taxon>Eukaryota</taxon>
        <taxon>Fungi</taxon>
        <taxon>Dikarya</taxon>
        <taxon>Ascomycota</taxon>
        <taxon>Pezizomycotina</taxon>
        <taxon>Dothideomycetes</taxon>
        <taxon>Dothideomycetes incertae sedis</taxon>
        <taxon>Trypetheliales</taxon>
        <taxon>Trypetheliaceae</taxon>
        <taxon>Viridothelium</taxon>
    </lineage>
</organism>
<feature type="compositionally biased region" description="Polar residues" evidence="5">
    <location>
        <begin position="56"/>
        <end position="72"/>
    </location>
</feature>
<dbReference type="InterPro" id="IPR013992">
    <property type="entry name" value="Adenylate_cyclase-assoc_CAP_N"/>
</dbReference>
<dbReference type="Pfam" id="PF08603">
    <property type="entry name" value="CAP_C"/>
    <property type="match status" value="1"/>
</dbReference>
<dbReference type="SMART" id="SM00673">
    <property type="entry name" value="CARP"/>
    <property type="match status" value="2"/>
</dbReference>
<evidence type="ECO:0000256" key="2">
    <source>
        <dbReference type="ARBA" id="ARBA00054756"/>
    </source>
</evidence>
<dbReference type="SUPFAM" id="SSF101278">
    <property type="entry name" value="N-terminal domain of adenylylcyclase associated protein, CAP"/>
    <property type="match status" value="1"/>
</dbReference>
<dbReference type="InterPro" id="IPR053950">
    <property type="entry name" value="CAP_N"/>
</dbReference>
<dbReference type="GO" id="GO:0007015">
    <property type="term" value="P:actin filament organization"/>
    <property type="evidence" value="ECO:0007669"/>
    <property type="project" value="TreeGrafter"/>
</dbReference>
<dbReference type="Pfam" id="PF01213">
    <property type="entry name" value="CAP_N-CM"/>
    <property type="match status" value="1"/>
</dbReference>
<evidence type="ECO:0000313" key="8">
    <source>
        <dbReference type="Proteomes" id="UP000800092"/>
    </source>
</evidence>
<feature type="compositionally biased region" description="Basic and acidic residues" evidence="5">
    <location>
        <begin position="363"/>
        <end position="380"/>
    </location>
</feature>